<dbReference type="RefSeq" id="WP_061429361.1">
    <property type="nucleotide sequence ID" value="NZ_CATNZO010000001.1"/>
</dbReference>
<sequence length="104" mass="12771">MNKEKERLLITKFLQWNDKNGYYTDENCDLEEQQRMTYEEAVKYFFGVLNDDFYYNIVDNIFELTYEEAINYAKDNGFYNNTYEKLMLLVENENPTEEFYRSLI</sequence>
<reference evidence="1 2" key="1">
    <citation type="journal article" date="2016" name="PLoS ONE">
        <title>Plasmid Characterization and Chromosome Analysis of Two netF+ Clostridium perfringens Isolates Associated with Foal and Canine Necrotizing Enteritis.</title>
        <authorList>
            <person name="Mehdizadeh Gohari I."/>
            <person name="Kropinski A.M."/>
            <person name="Weese S.J."/>
            <person name="Parreira V.R."/>
            <person name="Whitehead A.E."/>
            <person name="Boerlin P."/>
            <person name="Prescott J.F."/>
        </authorList>
    </citation>
    <scope>NUCLEOTIDE SEQUENCE [LARGE SCALE GENOMIC DNA]</scope>
    <source>
        <strain evidence="1 2">JP838</strain>
    </source>
</reference>
<dbReference type="AlphaFoldDB" id="A0A140GU14"/>
<evidence type="ECO:0000313" key="2">
    <source>
        <dbReference type="Proteomes" id="UP000070260"/>
    </source>
</evidence>
<evidence type="ECO:0000313" key="1">
    <source>
        <dbReference type="EMBL" id="AMN37091.1"/>
    </source>
</evidence>
<dbReference type="Proteomes" id="UP000070260">
    <property type="component" value="Chromosome"/>
</dbReference>
<gene>
    <name evidence="1" type="ORF">JFP838_15590</name>
</gene>
<accession>A0A140GU14</accession>
<protein>
    <submittedName>
        <fullName evidence="1">Uncharacterized protein</fullName>
    </submittedName>
</protein>
<proteinExistence type="predicted"/>
<name>A0A140GU14_CLOPF</name>
<dbReference type="OrthoDB" id="5783711at2"/>
<dbReference type="PATRIC" id="fig|1502.177.peg.3130"/>
<dbReference type="EMBL" id="CP010994">
    <property type="protein sequence ID" value="AMN37091.1"/>
    <property type="molecule type" value="Genomic_DNA"/>
</dbReference>
<organism evidence="1 2">
    <name type="scientific">Clostridium perfringens</name>
    <dbReference type="NCBI Taxonomy" id="1502"/>
    <lineage>
        <taxon>Bacteria</taxon>
        <taxon>Bacillati</taxon>
        <taxon>Bacillota</taxon>
        <taxon>Clostridia</taxon>
        <taxon>Eubacteriales</taxon>
        <taxon>Clostridiaceae</taxon>
        <taxon>Clostridium</taxon>
    </lineage>
</organism>